<evidence type="ECO:0000256" key="3">
    <source>
        <dbReference type="ARBA" id="ARBA00030757"/>
    </source>
</evidence>
<dbReference type="InterPro" id="IPR000682">
    <property type="entry name" value="PCMT"/>
</dbReference>
<gene>
    <name evidence="4" type="ORF">CLV88_102146</name>
</gene>
<proteinExistence type="inferred from homology"/>
<dbReference type="GO" id="GO:0004719">
    <property type="term" value="F:protein-L-isoaspartate (D-aspartate) O-methyltransferase activity"/>
    <property type="evidence" value="ECO:0007669"/>
    <property type="project" value="InterPro"/>
</dbReference>
<evidence type="ECO:0000313" key="4">
    <source>
        <dbReference type="EMBL" id="PSL21027.1"/>
    </source>
</evidence>
<reference evidence="4 5" key="1">
    <citation type="submission" date="2018-03" db="EMBL/GenBank/DDBJ databases">
        <title>Genomic Encyclopedia of Archaeal and Bacterial Type Strains, Phase II (KMG-II): from individual species to whole genera.</title>
        <authorList>
            <person name="Goeker M."/>
        </authorList>
    </citation>
    <scope>NUCLEOTIDE SEQUENCE [LARGE SCALE GENOMIC DNA]</scope>
    <source>
        <strain evidence="4 5">DSM 100673</strain>
    </source>
</reference>
<sequence length="217" mass="23539">MADFTDLRTTMVDTQVRPSDVTKYTVIEALLNVPRESFVPHEKRDAAYIGEHIHLDANRVVIDPRVLAKMLDSLDIQQDELVLDVGVGLGYSSAIIARMAEAVVALEDDEARGGEAQSLLVEHGVDNVVVQVGDLNEGAAVHGPYDVIVVEGGVEILPEALKSQLKEGGRIATLFMDGALGAVRVGSKLNGEINWRFVFNATAPVLPGFQKDYTFEL</sequence>
<organism evidence="4 5">
    <name type="scientific">Shimia abyssi</name>
    <dbReference type="NCBI Taxonomy" id="1662395"/>
    <lineage>
        <taxon>Bacteria</taxon>
        <taxon>Pseudomonadati</taxon>
        <taxon>Pseudomonadota</taxon>
        <taxon>Alphaproteobacteria</taxon>
        <taxon>Rhodobacterales</taxon>
        <taxon>Roseobacteraceae</taxon>
    </lineage>
</organism>
<dbReference type="Gene3D" id="3.40.50.150">
    <property type="entry name" value="Vaccinia Virus protein VP39"/>
    <property type="match status" value="1"/>
</dbReference>
<dbReference type="SUPFAM" id="SSF53335">
    <property type="entry name" value="S-adenosyl-L-methionine-dependent methyltransferases"/>
    <property type="match status" value="1"/>
</dbReference>
<evidence type="ECO:0000313" key="5">
    <source>
        <dbReference type="Proteomes" id="UP000240418"/>
    </source>
</evidence>
<keyword evidence="5" id="KW-1185">Reference proteome</keyword>
<dbReference type="GO" id="GO:0005737">
    <property type="term" value="C:cytoplasm"/>
    <property type="evidence" value="ECO:0007669"/>
    <property type="project" value="TreeGrafter"/>
</dbReference>
<accession>A0A2P8FH44</accession>
<comment type="similarity">
    <text evidence="1">Belongs to the methyltransferase superfamily. L-isoaspartyl/D-aspartyl protein methyltransferase family.</text>
</comment>
<dbReference type="RefSeq" id="WP_106607232.1">
    <property type="nucleotide sequence ID" value="NZ_PYGJ01000002.1"/>
</dbReference>
<dbReference type="CDD" id="cd02440">
    <property type="entry name" value="AdoMet_MTases"/>
    <property type="match status" value="1"/>
</dbReference>
<comment type="caution">
    <text evidence="4">The sequence shown here is derived from an EMBL/GenBank/DDBJ whole genome shotgun (WGS) entry which is preliminary data.</text>
</comment>
<evidence type="ECO:0000256" key="1">
    <source>
        <dbReference type="ARBA" id="ARBA00005369"/>
    </source>
</evidence>
<dbReference type="EMBL" id="PYGJ01000002">
    <property type="protein sequence ID" value="PSL21027.1"/>
    <property type="molecule type" value="Genomic_DNA"/>
</dbReference>
<dbReference type="OrthoDB" id="9798496at2"/>
<keyword evidence="4" id="KW-0489">Methyltransferase</keyword>
<protein>
    <recommendedName>
        <fullName evidence="2">Protein-L-isoaspartate O-methyltransferase</fullName>
    </recommendedName>
    <alternativeName>
        <fullName evidence="3">Protein L-isoaspartyl methyltransferase</fullName>
    </alternativeName>
</protein>
<name>A0A2P8FH44_9RHOB</name>
<dbReference type="PANTHER" id="PTHR11579:SF18">
    <property type="entry name" value="PROTEIN-L-ISOASPARTATE O-METHYLTRANSFERASE"/>
    <property type="match status" value="1"/>
</dbReference>
<dbReference type="InterPro" id="IPR029063">
    <property type="entry name" value="SAM-dependent_MTases_sf"/>
</dbReference>
<dbReference type="GO" id="GO:0032259">
    <property type="term" value="P:methylation"/>
    <property type="evidence" value="ECO:0007669"/>
    <property type="project" value="UniProtKB-KW"/>
</dbReference>
<evidence type="ECO:0000256" key="2">
    <source>
        <dbReference type="ARBA" id="ARBA00013346"/>
    </source>
</evidence>
<dbReference type="Pfam" id="PF01135">
    <property type="entry name" value="PCMT"/>
    <property type="match status" value="1"/>
</dbReference>
<dbReference type="AlphaFoldDB" id="A0A2P8FH44"/>
<dbReference type="Proteomes" id="UP000240418">
    <property type="component" value="Unassembled WGS sequence"/>
</dbReference>
<keyword evidence="4" id="KW-0808">Transferase</keyword>
<dbReference type="PANTHER" id="PTHR11579">
    <property type="entry name" value="PROTEIN-L-ISOASPARTATE O-METHYLTRANSFERASE"/>
    <property type="match status" value="1"/>
</dbReference>